<dbReference type="Proteomes" id="UP001446871">
    <property type="component" value="Unassembled WGS sequence"/>
</dbReference>
<dbReference type="EMBL" id="JAQQWM010000005">
    <property type="protein sequence ID" value="KAK8063274.1"/>
    <property type="molecule type" value="Genomic_DNA"/>
</dbReference>
<evidence type="ECO:0000259" key="1">
    <source>
        <dbReference type="Pfam" id="PF20150"/>
    </source>
</evidence>
<accession>A0ABR1UZM1</accession>
<keyword evidence="3" id="KW-1185">Reference proteome</keyword>
<proteinExistence type="predicted"/>
<evidence type="ECO:0000313" key="2">
    <source>
        <dbReference type="EMBL" id="KAK8063274.1"/>
    </source>
</evidence>
<sequence>MYFPYFSKLPLELRIEIWRYALLAESQDRVVLLHDTHVIPRPSLINPLLAVDRTSRKEALRFYPVALKVVDLPKFVAPLYFKPTTSVLCSMARQARMLMAFERRLDDLVPVSRSEGTIYLNPTHDTFIVGLDFAPLYAKRSLTHFGSGSRSDRRVPTRPIAESLDLETTCREIRKVVLAEWDGHGDYHPSMEANTITEYAGALAERLWDRATFSGCTTFQHLWLGDHTEEWGMPPRLRPTSERLDGGVECARQLMRGDGRGERSRLDIRSWTPVKKRDGSAVVVSRVYSPGEARAPRTVHYRRR</sequence>
<feature type="domain" description="2EXR" evidence="1">
    <location>
        <begin position="3"/>
        <end position="86"/>
    </location>
</feature>
<evidence type="ECO:0000313" key="3">
    <source>
        <dbReference type="Proteomes" id="UP001446871"/>
    </source>
</evidence>
<reference evidence="2 3" key="1">
    <citation type="submission" date="2023-01" db="EMBL/GenBank/DDBJ databases">
        <title>Analysis of 21 Apiospora genomes using comparative genomics revels a genus with tremendous synthesis potential of carbohydrate active enzymes and secondary metabolites.</title>
        <authorList>
            <person name="Sorensen T."/>
        </authorList>
    </citation>
    <scope>NUCLEOTIDE SEQUENCE [LARGE SCALE GENOMIC DNA]</scope>
    <source>
        <strain evidence="2 3">CBS 83171</strain>
    </source>
</reference>
<gene>
    <name evidence="2" type="ORF">PG996_007926</name>
</gene>
<dbReference type="InterPro" id="IPR045518">
    <property type="entry name" value="2EXR"/>
</dbReference>
<dbReference type="Pfam" id="PF20150">
    <property type="entry name" value="2EXR"/>
    <property type="match status" value="1"/>
</dbReference>
<comment type="caution">
    <text evidence="2">The sequence shown here is derived from an EMBL/GenBank/DDBJ whole genome shotgun (WGS) entry which is preliminary data.</text>
</comment>
<name>A0ABR1UZM1_9PEZI</name>
<protein>
    <recommendedName>
        <fullName evidence="1">2EXR domain-containing protein</fullName>
    </recommendedName>
</protein>
<organism evidence="2 3">
    <name type="scientific">Apiospora saccharicola</name>
    <dbReference type="NCBI Taxonomy" id="335842"/>
    <lineage>
        <taxon>Eukaryota</taxon>
        <taxon>Fungi</taxon>
        <taxon>Dikarya</taxon>
        <taxon>Ascomycota</taxon>
        <taxon>Pezizomycotina</taxon>
        <taxon>Sordariomycetes</taxon>
        <taxon>Xylariomycetidae</taxon>
        <taxon>Amphisphaeriales</taxon>
        <taxon>Apiosporaceae</taxon>
        <taxon>Apiospora</taxon>
    </lineage>
</organism>